<comment type="subcellular location">
    <subcellularLocation>
        <location evidence="1">Cell membrane</location>
        <topology evidence="1">Multi-pass membrane protein</topology>
    </subcellularLocation>
</comment>
<evidence type="ECO:0000256" key="3">
    <source>
        <dbReference type="ARBA" id="ARBA00022679"/>
    </source>
</evidence>
<dbReference type="EMBL" id="VIWU01000001">
    <property type="protein sequence ID" value="TWF74171.1"/>
    <property type="molecule type" value="Genomic_DNA"/>
</dbReference>
<evidence type="ECO:0000256" key="5">
    <source>
        <dbReference type="ARBA" id="ARBA00022989"/>
    </source>
</evidence>
<feature type="transmembrane region" description="Helical" evidence="8">
    <location>
        <begin position="315"/>
        <end position="333"/>
    </location>
</feature>
<organism evidence="9 10">
    <name type="scientific">Pseudonocardia hierapolitana</name>
    <dbReference type="NCBI Taxonomy" id="1128676"/>
    <lineage>
        <taxon>Bacteria</taxon>
        <taxon>Bacillati</taxon>
        <taxon>Actinomycetota</taxon>
        <taxon>Actinomycetes</taxon>
        <taxon>Pseudonocardiales</taxon>
        <taxon>Pseudonocardiaceae</taxon>
        <taxon>Pseudonocardia</taxon>
    </lineage>
</organism>
<dbReference type="Proteomes" id="UP000321261">
    <property type="component" value="Unassembled WGS sequence"/>
</dbReference>
<keyword evidence="10" id="KW-1185">Reference proteome</keyword>
<evidence type="ECO:0000256" key="7">
    <source>
        <dbReference type="ARBA" id="ARBA00024033"/>
    </source>
</evidence>
<gene>
    <name evidence="9" type="ORF">FHX44_1150</name>
</gene>
<protein>
    <submittedName>
        <fullName evidence="9">Alpha-1,2-mannosyltransferase</fullName>
    </submittedName>
</protein>
<keyword evidence="5 8" id="KW-1133">Transmembrane helix</keyword>
<evidence type="ECO:0000256" key="2">
    <source>
        <dbReference type="ARBA" id="ARBA00022475"/>
    </source>
</evidence>
<dbReference type="InterPro" id="IPR018584">
    <property type="entry name" value="GT87"/>
</dbReference>
<feature type="transmembrane region" description="Helical" evidence="8">
    <location>
        <begin position="270"/>
        <end position="286"/>
    </location>
</feature>
<evidence type="ECO:0000313" key="10">
    <source>
        <dbReference type="Proteomes" id="UP000321261"/>
    </source>
</evidence>
<keyword evidence="2" id="KW-1003">Cell membrane</keyword>
<feature type="transmembrane region" description="Helical" evidence="8">
    <location>
        <begin position="243"/>
        <end position="263"/>
    </location>
</feature>
<dbReference type="GO" id="GO:0016758">
    <property type="term" value="F:hexosyltransferase activity"/>
    <property type="evidence" value="ECO:0007669"/>
    <property type="project" value="InterPro"/>
</dbReference>
<keyword evidence="9" id="KW-0328">Glycosyltransferase</keyword>
<reference evidence="9 10" key="1">
    <citation type="submission" date="2019-06" db="EMBL/GenBank/DDBJ databases">
        <title>Sequencing the genomes of 1000 actinobacteria strains.</title>
        <authorList>
            <person name="Klenk H.-P."/>
        </authorList>
    </citation>
    <scope>NUCLEOTIDE SEQUENCE [LARGE SCALE GENOMIC DNA]</scope>
    <source>
        <strain evidence="9 10">DSM 45671</strain>
    </source>
</reference>
<keyword evidence="3 9" id="KW-0808">Transferase</keyword>
<feature type="transmembrane region" description="Helical" evidence="8">
    <location>
        <begin position="53"/>
        <end position="74"/>
    </location>
</feature>
<name>A0A561SH29_9PSEU</name>
<feature type="transmembrane region" description="Helical" evidence="8">
    <location>
        <begin position="105"/>
        <end position="120"/>
    </location>
</feature>
<dbReference type="AlphaFoldDB" id="A0A561SH29"/>
<sequence>MGVRLLSGAAALVLAAQALVFALWPDAHALLIDLQVYRAGGEHVLAGGPLYAGGVLLDLPFVYPPFAAVLFAPLALLPLDLLKAVWTGAGIALLAFVVHRCAPRAGWPVVVLVAVVATALDPVRTTLYLGQINIVLLALVVGDLLGRPGSRLRGVGVGLAAAVKLTPLLFVVYLAATRRWRAAATALATFAAAAGLGFLLAPADSVTFWLDGTFLAADRISDVAGPSNHSLNGLLARLGAEGLPWLAAAAVLGAGTIALAVRAHRSGEELLAVTLCGLASAALAPFAWSHHYVWAIPLAVLLGTRVLVGDRLAAAGLAGVLATTVAVVTALPGPQVGPIPATGLISFWPDAYLLLFLAALAVAARSHTDRGAGTPTAAGVTFATRQCSCATRANAPVRSASAGGPSVEPPTLDTSRAWWVSRSVPTAM</sequence>
<keyword evidence="6 8" id="KW-0472">Membrane</keyword>
<keyword evidence="4 8" id="KW-0812">Transmembrane</keyword>
<evidence type="ECO:0000313" key="9">
    <source>
        <dbReference type="EMBL" id="TWF74171.1"/>
    </source>
</evidence>
<comment type="similarity">
    <text evidence="7">Belongs to the glycosyltransferase 87 family.</text>
</comment>
<proteinExistence type="inferred from homology"/>
<feature type="transmembrane region" description="Helical" evidence="8">
    <location>
        <begin position="292"/>
        <end position="308"/>
    </location>
</feature>
<accession>A0A561SH29</accession>
<feature type="transmembrane region" description="Helical" evidence="8">
    <location>
        <begin position="81"/>
        <end position="99"/>
    </location>
</feature>
<evidence type="ECO:0000256" key="1">
    <source>
        <dbReference type="ARBA" id="ARBA00004651"/>
    </source>
</evidence>
<evidence type="ECO:0000256" key="6">
    <source>
        <dbReference type="ARBA" id="ARBA00023136"/>
    </source>
</evidence>
<evidence type="ECO:0000256" key="4">
    <source>
        <dbReference type="ARBA" id="ARBA00022692"/>
    </source>
</evidence>
<feature type="transmembrane region" description="Helical" evidence="8">
    <location>
        <begin position="345"/>
        <end position="364"/>
    </location>
</feature>
<dbReference type="GO" id="GO:0005886">
    <property type="term" value="C:plasma membrane"/>
    <property type="evidence" value="ECO:0007669"/>
    <property type="project" value="UniProtKB-SubCell"/>
</dbReference>
<comment type="caution">
    <text evidence="9">The sequence shown here is derived from an EMBL/GenBank/DDBJ whole genome shotgun (WGS) entry which is preliminary data.</text>
</comment>
<evidence type="ECO:0000256" key="8">
    <source>
        <dbReference type="SAM" id="Phobius"/>
    </source>
</evidence>
<feature type="transmembrane region" description="Helical" evidence="8">
    <location>
        <begin position="182"/>
        <end position="201"/>
    </location>
</feature>
<feature type="transmembrane region" description="Helical" evidence="8">
    <location>
        <begin position="152"/>
        <end position="175"/>
    </location>
</feature>
<dbReference type="Pfam" id="PF09594">
    <property type="entry name" value="GT87"/>
    <property type="match status" value="1"/>
</dbReference>